<dbReference type="InterPro" id="IPR042226">
    <property type="entry name" value="eFR1_2_sf"/>
</dbReference>
<evidence type="ECO:0008006" key="3">
    <source>
        <dbReference type="Google" id="ProtNLM"/>
    </source>
</evidence>
<dbReference type="RefSeq" id="WP_264797668.1">
    <property type="nucleotide sequence ID" value="NZ_BRVS01000043.1"/>
</dbReference>
<dbReference type="InterPro" id="IPR040701">
    <property type="entry name" value="Bact_RF_family2"/>
</dbReference>
<comment type="caution">
    <text evidence="1">The sequence shown here is derived from an EMBL/GenBank/DDBJ whole genome shotgun (WGS) entry which is preliminary data.</text>
</comment>
<evidence type="ECO:0000313" key="2">
    <source>
        <dbReference type="Proteomes" id="UP001209654"/>
    </source>
</evidence>
<proteinExistence type="predicted"/>
<dbReference type="Gene3D" id="3.30.420.60">
    <property type="entry name" value="eRF1 domain 2"/>
    <property type="match status" value="1"/>
</dbReference>
<keyword evidence="2" id="KW-1185">Reference proteome</keyword>
<name>A0ABQ5N038_9MICC</name>
<dbReference type="Proteomes" id="UP001209654">
    <property type="component" value="Unassembled WGS sequence"/>
</dbReference>
<organism evidence="1 2">
    <name type="scientific">Arthrobacter mangrovi</name>
    <dbReference type="NCBI Taxonomy" id="2966350"/>
    <lineage>
        <taxon>Bacteria</taxon>
        <taxon>Bacillati</taxon>
        <taxon>Actinomycetota</taxon>
        <taxon>Actinomycetes</taxon>
        <taxon>Micrococcales</taxon>
        <taxon>Micrococcaceae</taxon>
        <taxon>Arthrobacter</taxon>
    </lineage>
</organism>
<reference evidence="1 2" key="1">
    <citation type="journal article" date="2023" name="Int. J. Syst. Evol. Microbiol.">
        <title>Arthrobacter mangrovi sp. nov., an actinobacterium isolated from the rhizosphere of a mangrove.</title>
        <authorList>
            <person name="Hamada M."/>
            <person name="Saitou S."/>
            <person name="Enomoto N."/>
            <person name="Nanri K."/>
            <person name="Hidaka K."/>
            <person name="Miura T."/>
            <person name="Tamura T."/>
        </authorList>
    </citation>
    <scope>NUCLEOTIDE SEQUENCE [LARGE SCALE GENOMIC DNA]</scope>
    <source>
        <strain evidence="1 2">NBRC 112813</strain>
    </source>
</reference>
<protein>
    <recommendedName>
        <fullName evidence="3">Peptide chain release factor 1</fullName>
    </recommendedName>
</protein>
<dbReference type="EMBL" id="BRVS01000043">
    <property type="protein sequence ID" value="GLB69563.1"/>
    <property type="molecule type" value="Genomic_DNA"/>
</dbReference>
<evidence type="ECO:0000313" key="1">
    <source>
        <dbReference type="EMBL" id="GLB69563.1"/>
    </source>
</evidence>
<gene>
    <name evidence="1" type="ORF">AHIS1636_40090</name>
</gene>
<dbReference type="Pfam" id="PF18844">
    <property type="entry name" value="baeRF_family2"/>
    <property type="match status" value="1"/>
</dbReference>
<accession>A0ABQ5N038</accession>
<sequence>MAEQLNSYADLYRKTGPWTTVYVDASTGTVDTLRAGDILPDRVRDVLSGQGISKPDLRAVEEAIAPATGMPAPVSRYVLVRDGNVEVNEVLPGPMTGPEKISVETVPDLLPLIKQRGDDFPYVVAEVGRDGGEIRLQYARRGGVAEEHAVEGDRENLKKVPTGGWEQGRRQHRTEEIWRKNADEIAAAIDKVVRSCGARLLIVAGDIRARELVVDQLSEASRAIEATVDSHTRTGGADPKAFQEEVSRLVAEVWARQQQEILDRLAVQKGQSHPVSATGYGNVVSALQQAQVDRLILEDSSLTGHEAFVLDQEPWIATQKSDALGGRVLGSMAAPAALVRAAALTDAKVSLVPPGVLDPGTKVAALLRWPTGPDVPHS</sequence>